<evidence type="ECO:0000256" key="1">
    <source>
        <dbReference type="SAM" id="MobiDB-lite"/>
    </source>
</evidence>
<reference evidence="3" key="1">
    <citation type="journal article" date="2022" name="bioRxiv">
        <title>Sequencing and chromosome-scale assembly of the giantPleurodeles waltlgenome.</title>
        <authorList>
            <person name="Brown T."/>
            <person name="Elewa A."/>
            <person name="Iarovenko S."/>
            <person name="Subramanian E."/>
            <person name="Araus A.J."/>
            <person name="Petzold A."/>
            <person name="Susuki M."/>
            <person name="Suzuki K.-i.T."/>
            <person name="Hayashi T."/>
            <person name="Toyoda A."/>
            <person name="Oliveira C."/>
            <person name="Osipova E."/>
            <person name="Leigh N.D."/>
            <person name="Simon A."/>
            <person name="Yun M.H."/>
        </authorList>
    </citation>
    <scope>NUCLEOTIDE SEQUENCE</scope>
    <source>
        <strain evidence="3">20211129_DDA</strain>
        <tissue evidence="3">Liver</tissue>
    </source>
</reference>
<feature type="region of interest" description="Disordered" evidence="1">
    <location>
        <begin position="103"/>
        <end position="188"/>
    </location>
</feature>
<accession>A0AAV7PS06</accession>
<sequence>MDFRLQRKKKKQKKWPVVVTALLTPVAAIVLTTILVVYKDDIHIPWLDQEHYIPKNGQGTLLQGYSQQRLLPAYLQLVLRRSATGALRRKEIRRNWSTSGITRLKRAEKTQRGTRTRRREDKEVGEEAERKEDREEKEDVERSDDRKEQREKARTEGDTTPEAETDREQHREEPTSRSPHHVPGGTWLHKVPPYLTQPRLRAIQIVVGPTEEESVDMCYAHLRKLQSMCINIDQLKEIWAQLIQACKSVVLRRLILRQPGIFLDDILVLARYHELSNSQAYDMEVVLVRGSNSVGSTCSVKVKEEQVNLIQKLLACPRPSDVPSQGDKCSNCGLEQCIPVNEPFCLWQLLLDEWETEGLSKRDAPCAQWDDVMMTTKRSL</sequence>
<comment type="caution">
    <text evidence="3">The sequence shown here is derived from an EMBL/GenBank/DDBJ whole genome shotgun (WGS) entry which is preliminary data.</text>
</comment>
<evidence type="ECO:0000313" key="3">
    <source>
        <dbReference type="EMBL" id="KAJ1130830.1"/>
    </source>
</evidence>
<dbReference type="Proteomes" id="UP001066276">
    <property type="component" value="Chromosome 7"/>
</dbReference>
<proteinExistence type="predicted"/>
<evidence type="ECO:0000256" key="2">
    <source>
        <dbReference type="SAM" id="Phobius"/>
    </source>
</evidence>
<keyword evidence="4" id="KW-1185">Reference proteome</keyword>
<feature type="compositionally biased region" description="Basic and acidic residues" evidence="1">
    <location>
        <begin position="118"/>
        <end position="157"/>
    </location>
</feature>
<keyword evidence="2" id="KW-0812">Transmembrane</keyword>
<feature type="transmembrane region" description="Helical" evidence="2">
    <location>
        <begin position="15"/>
        <end position="38"/>
    </location>
</feature>
<organism evidence="3 4">
    <name type="scientific">Pleurodeles waltl</name>
    <name type="common">Iberian ribbed newt</name>
    <dbReference type="NCBI Taxonomy" id="8319"/>
    <lineage>
        <taxon>Eukaryota</taxon>
        <taxon>Metazoa</taxon>
        <taxon>Chordata</taxon>
        <taxon>Craniata</taxon>
        <taxon>Vertebrata</taxon>
        <taxon>Euteleostomi</taxon>
        <taxon>Amphibia</taxon>
        <taxon>Batrachia</taxon>
        <taxon>Caudata</taxon>
        <taxon>Salamandroidea</taxon>
        <taxon>Salamandridae</taxon>
        <taxon>Pleurodelinae</taxon>
        <taxon>Pleurodeles</taxon>
    </lineage>
</organism>
<dbReference type="AlphaFoldDB" id="A0AAV7PS06"/>
<name>A0AAV7PS06_PLEWA</name>
<protein>
    <submittedName>
        <fullName evidence="3">Uncharacterized protein</fullName>
    </submittedName>
</protein>
<feature type="compositionally biased region" description="Basic and acidic residues" evidence="1">
    <location>
        <begin position="164"/>
        <end position="175"/>
    </location>
</feature>
<evidence type="ECO:0000313" key="4">
    <source>
        <dbReference type="Proteomes" id="UP001066276"/>
    </source>
</evidence>
<dbReference type="EMBL" id="JANPWB010000011">
    <property type="protein sequence ID" value="KAJ1130830.1"/>
    <property type="molecule type" value="Genomic_DNA"/>
</dbReference>
<gene>
    <name evidence="3" type="ORF">NDU88_009177</name>
</gene>
<keyword evidence="2" id="KW-0472">Membrane</keyword>
<keyword evidence="2" id="KW-1133">Transmembrane helix</keyword>